<keyword evidence="1" id="KW-1185">Reference proteome</keyword>
<evidence type="ECO:0000313" key="1">
    <source>
        <dbReference type="Proteomes" id="UP000887581"/>
    </source>
</evidence>
<dbReference type="GO" id="GO:0016791">
    <property type="term" value="F:phosphatase activity"/>
    <property type="evidence" value="ECO:0007669"/>
    <property type="project" value="TreeGrafter"/>
</dbReference>
<dbReference type="SUPFAM" id="SSF56784">
    <property type="entry name" value="HAD-like"/>
    <property type="match status" value="1"/>
</dbReference>
<dbReference type="WBParaSite" id="sdigi.contig333.g7525.t1">
    <property type="protein sequence ID" value="sdigi.contig333.g7525.t1"/>
    <property type="gene ID" value="sdigi.contig333.g7525"/>
</dbReference>
<dbReference type="InterPro" id="IPR006439">
    <property type="entry name" value="HAD-SF_hydro_IA"/>
</dbReference>
<sequence>MEFELKTRNHKELLDLVSLRVLSGDDPDVKRGKPAPDPFLVTMNRFEQKPEKAENVLVFEDAANGVRAAVAAGMRVIMVPDLTYMKVPEDLRDKISAILESLEDFKPESMGLPAYD</sequence>
<dbReference type="InterPro" id="IPR023214">
    <property type="entry name" value="HAD_sf"/>
</dbReference>
<accession>A0A915PR18</accession>
<organism evidence="1 2">
    <name type="scientific">Setaria digitata</name>
    <dbReference type="NCBI Taxonomy" id="48799"/>
    <lineage>
        <taxon>Eukaryota</taxon>
        <taxon>Metazoa</taxon>
        <taxon>Ecdysozoa</taxon>
        <taxon>Nematoda</taxon>
        <taxon>Chromadorea</taxon>
        <taxon>Rhabditida</taxon>
        <taxon>Spirurina</taxon>
        <taxon>Spiruromorpha</taxon>
        <taxon>Filarioidea</taxon>
        <taxon>Setariidae</taxon>
        <taxon>Setaria</taxon>
    </lineage>
</organism>
<dbReference type="PANTHER" id="PTHR18901">
    <property type="entry name" value="2-DEOXYGLUCOSE-6-PHOSPHATE PHOSPHATASE 2"/>
    <property type="match status" value="1"/>
</dbReference>
<dbReference type="PANTHER" id="PTHR18901:SF38">
    <property type="entry name" value="PSEUDOURIDINE-5'-PHOSPHATASE"/>
    <property type="match status" value="1"/>
</dbReference>
<dbReference type="NCBIfam" id="TIGR01509">
    <property type="entry name" value="HAD-SF-IA-v3"/>
    <property type="match status" value="1"/>
</dbReference>
<dbReference type="Gene3D" id="3.40.50.1000">
    <property type="entry name" value="HAD superfamily/HAD-like"/>
    <property type="match status" value="1"/>
</dbReference>
<proteinExistence type="predicted"/>
<reference evidence="2" key="1">
    <citation type="submission" date="2022-11" db="UniProtKB">
        <authorList>
            <consortium name="WormBaseParasite"/>
        </authorList>
    </citation>
    <scope>IDENTIFICATION</scope>
</reference>
<dbReference type="AlphaFoldDB" id="A0A915PR18"/>
<dbReference type="InterPro" id="IPR036412">
    <property type="entry name" value="HAD-like_sf"/>
</dbReference>
<evidence type="ECO:0000313" key="2">
    <source>
        <dbReference type="WBParaSite" id="sdigi.contig333.g7525.t1"/>
    </source>
</evidence>
<dbReference type="Proteomes" id="UP000887581">
    <property type="component" value="Unplaced"/>
</dbReference>
<dbReference type="Pfam" id="PF00702">
    <property type="entry name" value="Hydrolase"/>
    <property type="match status" value="1"/>
</dbReference>
<name>A0A915PR18_9BILA</name>
<protein>
    <submittedName>
        <fullName evidence="2">Uncharacterized protein</fullName>
    </submittedName>
</protein>